<comment type="caution">
    <text evidence="5">The sequence shown here is derived from an EMBL/GenBank/DDBJ whole genome shotgun (WGS) entry which is preliminary data.</text>
</comment>
<evidence type="ECO:0000256" key="2">
    <source>
        <dbReference type="ARBA" id="ARBA00012438"/>
    </source>
</evidence>
<dbReference type="InterPro" id="IPR003594">
    <property type="entry name" value="HATPase_dom"/>
</dbReference>
<dbReference type="InterPro" id="IPR003661">
    <property type="entry name" value="HisK_dim/P_dom"/>
</dbReference>
<dbReference type="SUPFAM" id="SSF47384">
    <property type="entry name" value="Homodimeric domain of signal transducing histidine kinase"/>
    <property type="match status" value="1"/>
</dbReference>
<organism evidence="5 6">
    <name type="scientific">Pseudoxanthomonas gei</name>
    <dbReference type="NCBI Taxonomy" id="1383030"/>
    <lineage>
        <taxon>Bacteria</taxon>
        <taxon>Pseudomonadati</taxon>
        <taxon>Pseudomonadota</taxon>
        <taxon>Gammaproteobacteria</taxon>
        <taxon>Lysobacterales</taxon>
        <taxon>Lysobacteraceae</taxon>
        <taxon>Pseudoxanthomonas</taxon>
    </lineage>
</organism>
<evidence type="ECO:0000313" key="6">
    <source>
        <dbReference type="Proteomes" id="UP001429354"/>
    </source>
</evidence>
<dbReference type="EC" id="2.7.13.3" evidence="2"/>
<dbReference type="Gene3D" id="1.10.287.130">
    <property type="match status" value="1"/>
</dbReference>
<name>A0ABX0AIG6_9GAMM</name>
<dbReference type="Gene3D" id="3.30.565.10">
    <property type="entry name" value="Histidine kinase-like ATPase, C-terminal domain"/>
    <property type="match status" value="1"/>
</dbReference>
<proteinExistence type="predicted"/>
<dbReference type="Gene3D" id="3.30.450.40">
    <property type="match status" value="2"/>
</dbReference>
<dbReference type="SUPFAM" id="SSF55874">
    <property type="entry name" value="ATPase domain of HSP90 chaperone/DNA topoisomerase II/histidine kinase"/>
    <property type="match status" value="1"/>
</dbReference>
<reference evidence="5 6" key="1">
    <citation type="submission" date="2018-07" db="EMBL/GenBank/DDBJ databases">
        <title>Whole genome Sequencing of Pseudoxanthomonas gei KCTC 32298 (T).</title>
        <authorList>
            <person name="Kumar S."/>
            <person name="Bansal K."/>
            <person name="Kaur A."/>
            <person name="Patil P."/>
            <person name="Sharma S."/>
            <person name="Patil P.B."/>
        </authorList>
    </citation>
    <scope>NUCLEOTIDE SEQUENCE [LARGE SCALE GENOMIC DNA]</scope>
    <source>
        <strain evidence="5 6">KCTC 32298</strain>
    </source>
</reference>
<dbReference type="InterPro" id="IPR036097">
    <property type="entry name" value="HisK_dim/P_sf"/>
</dbReference>
<evidence type="ECO:0000256" key="3">
    <source>
        <dbReference type="ARBA" id="ARBA00022553"/>
    </source>
</evidence>
<dbReference type="PROSITE" id="PS50109">
    <property type="entry name" value="HIS_KIN"/>
    <property type="match status" value="1"/>
</dbReference>
<gene>
    <name evidence="5" type="ORF">DT603_09400</name>
</gene>
<accession>A0ABX0AIG6</accession>
<evidence type="ECO:0000259" key="4">
    <source>
        <dbReference type="PROSITE" id="PS50109"/>
    </source>
</evidence>
<dbReference type="EMBL" id="QOVG01000005">
    <property type="protein sequence ID" value="NDK39054.1"/>
    <property type="molecule type" value="Genomic_DNA"/>
</dbReference>
<dbReference type="SMART" id="SM00065">
    <property type="entry name" value="GAF"/>
    <property type="match status" value="2"/>
</dbReference>
<dbReference type="PRINTS" id="PR00344">
    <property type="entry name" value="BCTRLSENSOR"/>
</dbReference>
<keyword evidence="3" id="KW-0597">Phosphoprotein</keyword>
<comment type="catalytic activity">
    <reaction evidence="1">
        <text>ATP + protein L-histidine = ADP + protein N-phospho-L-histidine.</text>
        <dbReference type="EC" id="2.7.13.3"/>
    </reaction>
</comment>
<dbReference type="InterPro" id="IPR036890">
    <property type="entry name" value="HATPase_C_sf"/>
</dbReference>
<sequence length="729" mass="79374">MPRFIGPRARAAIGWSSRMPDSTGQLASRIIELETELAERRRAEELQRALYEIASLSVADSPEHEHYVELHDIVGRLMYAKNFIIATYDADDGMIRQQYLVDEDPGEVMESFPFGEGISSLVIRSRLPWLLDHALFQSLVEAGEIRAPRGLVDFNSWMGAPLIAQDTVYGVIIVQSYSTDVTYTQADLDLLNYVASHVAAIVARWQSNIALKQANDELAASAETLRLLGDVGKDLTASLDTLAICKTMERHIGALLPMDAFGVALLSPAGDALDYAYYIEDGVVDASNSYPLDHPTSLAVLTFREDRELTLFNDPQLANAPSASTIEESAPIRSAVFRPLIANGRRIGVVTVQSHQADAYGERHIEVFRSATAYAAIALANADAYATAEAARKQAAQALHDLHQAEAQLVHSEKMAALGQLIAGVAHEINTPIGAIKSSGRNITEALGSALLDLPALLDELDAAHRVYFSELLTRASRPKAVMSTREERGIVREVTAQLEALGVAQPRHNAGLLVQLQSHTDLEQVLPLLRHPAGDRILNTAYGIATITTNADNINTAVDRVAKIIFALKSFSRFGGVQVWTGSDLREGIETVLTIYQNQIKHGIELVRQFEEVPPVRCLPDEISQVWTNLIHNALQAMDQKGVLTLGLRRDGDNALVSITDTGCGMTPEVRERIFDAFFTTKPAGEGTGLGLDIVRKIIEKHGGQIYVTSEVGRGSTFTVSLPIAGVG</sequence>
<feature type="domain" description="Histidine kinase" evidence="4">
    <location>
        <begin position="555"/>
        <end position="727"/>
    </location>
</feature>
<protein>
    <recommendedName>
        <fullName evidence="2">histidine kinase</fullName>
        <ecNumber evidence="2">2.7.13.3</ecNumber>
    </recommendedName>
</protein>
<dbReference type="PANTHER" id="PTHR43065">
    <property type="entry name" value="SENSOR HISTIDINE KINASE"/>
    <property type="match status" value="1"/>
</dbReference>
<dbReference type="InterPro" id="IPR029016">
    <property type="entry name" value="GAF-like_dom_sf"/>
</dbReference>
<dbReference type="Proteomes" id="UP001429354">
    <property type="component" value="Unassembled WGS sequence"/>
</dbReference>
<dbReference type="SUPFAM" id="SSF55781">
    <property type="entry name" value="GAF domain-like"/>
    <property type="match status" value="2"/>
</dbReference>
<evidence type="ECO:0000256" key="1">
    <source>
        <dbReference type="ARBA" id="ARBA00000085"/>
    </source>
</evidence>
<dbReference type="PANTHER" id="PTHR43065:SF50">
    <property type="entry name" value="HISTIDINE KINASE"/>
    <property type="match status" value="1"/>
</dbReference>
<keyword evidence="6" id="KW-1185">Reference proteome</keyword>
<dbReference type="InterPro" id="IPR005467">
    <property type="entry name" value="His_kinase_dom"/>
</dbReference>
<dbReference type="InterPro" id="IPR004358">
    <property type="entry name" value="Sig_transdc_His_kin-like_C"/>
</dbReference>
<dbReference type="Pfam" id="PF02518">
    <property type="entry name" value="HATPase_c"/>
    <property type="match status" value="1"/>
</dbReference>
<evidence type="ECO:0000313" key="5">
    <source>
        <dbReference type="EMBL" id="NDK39054.1"/>
    </source>
</evidence>
<dbReference type="CDD" id="cd00082">
    <property type="entry name" value="HisKA"/>
    <property type="match status" value="1"/>
</dbReference>
<dbReference type="SMART" id="SM00387">
    <property type="entry name" value="HATPase_c"/>
    <property type="match status" value="1"/>
</dbReference>
<dbReference type="InterPro" id="IPR003018">
    <property type="entry name" value="GAF"/>
</dbReference>
<dbReference type="Pfam" id="PF13185">
    <property type="entry name" value="GAF_2"/>
    <property type="match status" value="2"/>
</dbReference>